<dbReference type="InterPro" id="IPR011006">
    <property type="entry name" value="CheY-like_superfamily"/>
</dbReference>
<dbReference type="InterPro" id="IPR001789">
    <property type="entry name" value="Sig_transdc_resp-reg_receiver"/>
</dbReference>
<dbReference type="AlphaFoldDB" id="A0A7V4WUD4"/>
<evidence type="ECO:0000256" key="1">
    <source>
        <dbReference type="ARBA" id="ARBA00022741"/>
    </source>
</evidence>
<dbReference type="InterPro" id="IPR009057">
    <property type="entry name" value="Homeodomain-like_sf"/>
</dbReference>
<evidence type="ECO:0000259" key="9">
    <source>
        <dbReference type="PROSITE" id="PS50110"/>
    </source>
</evidence>
<keyword evidence="3" id="KW-0805">Transcription regulation</keyword>
<sequence>MEKETILIVDDQTEILRTLQRLFREDFEVLTAESGPKALKLVKTQPICVIISDQRMPEMDGVTFLSEARKLQPDAVRILITGYADIEATIEAVNRAGIFQYISKPFEPDDLKQIVKNAAERYRLEIQNKQLQAELLEANRKLASEKEELQKQVEKQLDLGNMIGQSPKMLRIFKMVRKVMDTPTTVLILGETGTGKEMLARLIHFNSNRKDKMFVAQNCGAIPDTLLQSELFGHVKGAFTGADKDKKGLFELADKGTIFLDEIGDTSPSFQLGLLRVLQEGEIKPLGSNQTKKVDVRVIAATNRDLQKDVQEKRFREDLYYRLSVFPIELPSLDERREDIPDLIDFFLKKYSRRIGKRILGLDKETMHILTHARYPGNIRELENEIERLVTLADDNSRIDASLLSKKFLEQVTDENEIYPGENNLKRAVEKLERAMIHRALQQTGGNVLRAAEQLGVSRVGLHKMLKRYQIIPQDFKI</sequence>
<dbReference type="EMBL" id="DRQG01000015">
    <property type="protein sequence ID" value="HGY54287.1"/>
    <property type="molecule type" value="Genomic_DNA"/>
</dbReference>
<evidence type="ECO:0000256" key="7">
    <source>
        <dbReference type="SAM" id="Coils"/>
    </source>
</evidence>
<feature type="coiled-coil region" evidence="7">
    <location>
        <begin position="112"/>
        <end position="159"/>
    </location>
</feature>
<feature type="modified residue" description="4-aspartylphosphate" evidence="6">
    <location>
        <position position="53"/>
    </location>
</feature>
<dbReference type="GO" id="GO:0043565">
    <property type="term" value="F:sequence-specific DNA binding"/>
    <property type="evidence" value="ECO:0007669"/>
    <property type="project" value="InterPro"/>
</dbReference>
<keyword evidence="4" id="KW-0238">DNA-binding</keyword>
<name>A0A7V4WUD4_CALAY</name>
<reference evidence="10" key="1">
    <citation type="journal article" date="2020" name="mSystems">
        <title>Genome- and Community-Level Interaction Insights into Carbon Utilization and Element Cycling Functions of Hydrothermarchaeota in Hydrothermal Sediment.</title>
        <authorList>
            <person name="Zhou Z."/>
            <person name="Liu Y."/>
            <person name="Xu W."/>
            <person name="Pan J."/>
            <person name="Luo Z.H."/>
            <person name="Li M."/>
        </authorList>
    </citation>
    <scope>NUCLEOTIDE SEQUENCE [LARGE SCALE GENOMIC DNA]</scope>
    <source>
        <strain evidence="10">HyVt-577</strain>
    </source>
</reference>
<evidence type="ECO:0000259" key="8">
    <source>
        <dbReference type="PROSITE" id="PS50045"/>
    </source>
</evidence>
<evidence type="ECO:0000256" key="5">
    <source>
        <dbReference type="ARBA" id="ARBA00023163"/>
    </source>
</evidence>
<dbReference type="InterPro" id="IPR002078">
    <property type="entry name" value="Sigma_54_int"/>
</dbReference>
<dbReference type="PROSITE" id="PS00688">
    <property type="entry name" value="SIGMA54_INTERACT_3"/>
    <property type="match status" value="1"/>
</dbReference>
<dbReference type="Gene3D" id="3.40.50.300">
    <property type="entry name" value="P-loop containing nucleotide triphosphate hydrolases"/>
    <property type="match status" value="1"/>
</dbReference>
<dbReference type="Pfam" id="PF00072">
    <property type="entry name" value="Response_reg"/>
    <property type="match status" value="1"/>
</dbReference>
<protein>
    <submittedName>
        <fullName evidence="10">Sigma-54-dependent Fis family transcriptional regulator</fullName>
    </submittedName>
</protein>
<dbReference type="Proteomes" id="UP000885779">
    <property type="component" value="Unassembled WGS sequence"/>
</dbReference>
<dbReference type="SUPFAM" id="SSF52172">
    <property type="entry name" value="CheY-like"/>
    <property type="match status" value="1"/>
</dbReference>
<dbReference type="Gene3D" id="1.10.10.60">
    <property type="entry name" value="Homeodomain-like"/>
    <property type="match status" value="1"/>
</dbReference>
<organism evidence="10">
    <name type="scientific">Caldithrix abyssi</name>
    <dbReference type="NCBI Taxonomy" id="187145"/>
    <lineage>
        <taxon>Bacteria</taxon>
        <taxon>Pseudomonadati</taxon>
        <taxon>Calditrichota</taxon>
        <taxon>Calditrichia</taxon>
        <taxon>Calditrichales</taxon>
        <taxon>Calditrichaceae</taxon>
        <taxon>Caldithrix</taxon>
    </lineage>
</organism>
<evidence type="ECO:0000313" key="10">
    <source>
        <dbReference type="EMBL" id="HGY54287.1"/>
    </source>
</evidence>
<evidence type="ECO:0000256" key="4">
    <source>
        <dbReference type="ARBA" id="ARBA00023125"/>
    </source>
</evidence>
<dbReference type="InterPro" id="IPR003593">
    <property type="entry name" value="AAA+_ATPase"/>
</dbReference>
<keyword evidence="1" id="KW-0547">Nucleotide-binding</keyword>
<dbReference type="CDD" id="cd00009">
    <property type="entry name" value="AAA"/>
    <property type="match status" value="1"/>
</dbReference>
<dbReference type="InterPro" id="IPR025662">
    <property type="entry name" value="Sigma_54_int_dom_ATP-bd_1"/>
</dbReference>
<dbReference type="PANTHER" id="PTHR32071">
    <property type="entry name" value="TRANSCRIPTIONAL REGULATORY PROTEIN"/>
    <property type="match status" value="1"/>
</dbReference>
<dbReference type="InterPro" id="IPR025943">
    <property type="entry name" value="Sigma_54_int_dom_ATP-bd_2"/>
</dbReference>
<comment type="caution">
    <text evidence="10">The sequence shown here is derived from an EMBL/GenBank/DDBJ whole genome shotgun (WGS) entry which is preliminary data.</text>
</comment>
<dbReference type="FunFam" id="3.40.50.300:FF:000006">
    <property type="entry name" value="DNA-binding transcriptional regulator NtrC"/>
    <property type="match status" value="1"/>
</dbReference>
<evidence type="ECO:0000256" key="2">
    <source>
        <dbReference type="ARBA" id="ARBA00022840"/>
    </source>
</evidence>
<dbReference type="InterPro" id="IPR002197">
    <property type="entry name" value="HTH_Fis"/>
</dbReference>
<dbReference type="Pfam" id="PF02954">
    <property type="entry name" value="HTH_8"/>
    <property type="match status" value="1"/>
</dbReference>
<dbReference type="InterPro" id="IPR027417">
    <property type="entry name" value="P-loop_NTPase"/>
</dbReference>
<dbReference type="SMART" id="SM00448">
    <property type="entry name" value="REC"/>
    <property type="match status" value="1"/>
</dbReference>
<dbReference type="PRINTS" id="PR01590">
    <property type="entry name" value="HTHFIS"/>
</dbReference>
<gene>
    <name evidence="10" type="ORF">ENK44_01170</name>
</gene>
<dbReference type="GO" id="GO:0005524">
    <property type="term" value="F:ATP binding"/>
    <property type="evidence" value="ECO:0007669"/>
    <property type="project" value="UniProtKB-KW"/>
</dbReference>
<feature type="domain" description="Sigma-54 factor interaction" evidence="8">
    <location>
        <begin position="162"/>
        <end position="391"/>
    </location>
</feature>
<dbReference type="InterPro" id="IPR025944">
    <property type="entry name" value="Sigma_54_int_dom_CS"/>
</dbReference>
<dbReference type="PROSITE" id="PS50045">
    <property type="entry name" value="SIGMA54_INTERACT_4"/>
    <property type="match status" value="1"/>
</dbReference>
<keyword evidence="6" id="KW-0597">Phosphoprotein</keyword>
<evidence type="ECO:0000256" key="3">
    <source>
        <dbReference type="ARBA" id="ARBA00023015"/>
    </source>
</evidence>
<dbReference type="Pfam" id="PF25601">
    <property type="entry name" value="AAA_lid_14"/>
    <property type="match status" value="1"/>
</dbReference>
<dbReference type="SUPFAM" id="SSF52540">
    <property type="entry name" value="P-loop containing nucleoside triphosphate hydrolases"/>
    <property type="match status" value="1"/>
</dbReference>
<keyword evidence="7" id="KW-0175">Coiled coil</keyword>
<dbReference type="GO" id="GO:0006355">
    <property type="term" value="P:regulation of DNA-templated transcription"/>
    <property type="evidence" value="ECO:0007669"/>
    <property type="project" value="InterPro"/>
</dbReference>
<accession>A0A7V4WUD4</accession>
<keyword evidence="2" id="KW-0067">ATP-binding</keyword>
<dbReference type="PANTHER" id="PTHR32071:SF117">
    <property type="entry name" value="PTS-DEPENDENT DIHYDROXYACETONE KINASE OPERON REGULATORY PROTEIN-RELATED"/>
    <property type="match status" value="1"/>
</dbReference>
<feature type="domain" description="Response regulatory" evidence="9">
    <location>
        <begin position="5"/>
        <end position="119"/>
    </location>
</feature>
<proteinExistence type="predicted"/>
<dbReference type="PROSITE" id="PS00676">
    <property type="entry name" value="SIGMA54_INTERACT_2"/>
    <property type="match status" value="1"/>
</dbReference>
<dbReference type="PROSITE" id="PS00675">
    <property type="entry name" value="SIGMA54_INTERACT_1"/>
    <property type="match status" value="1"/>
</dbReference>
<keyword evidence="5" id="KW-0804">Transcription</keyword>
<dbReference type="Gene3D" id="1.10.8.60">
    <property type="match status" value="1"/>
</dbReference>
<dbReference type="CDD" id="cd17569">
    <property type="entry name" value="REC_HupR-like"/>
    <property type="match status" value="1"/>
</dbReference>
<dbReference type="Pfam" id="PF00158">
    <property type="entry name" value="Sigma54_activat"/>
    <property type="match status" value="1"/>
</dbReference>
<dbReference type="PROSITE" id="PS50110">
    <property type="entry name" value="RESPONSE_REGULATORY"/>
    <property type="match status" value="1"/>
</dbReference>
<dbReference type="SMART" id="SM00382">
    <property type="entry name" value="AAA"/>
    <property type="match status" value="1"/>
</dbReference>
<dbReference type="InterPro" id="IPR058031">
    <property type="entry name" value="AAA_lid_NorR"/>
</dbReference>
<dbReference type="GO" id="GO:0000160">
    <property type="term" value="P:phosphorelay signal transduction system"/>
    <property type="evidence" value="ECO:0007669"/>
    <property type="project" value="InterPro"/>
</dbReference>
<dbReference type="SUPFAM" id="SSF46689">
    <property type="entry name" value="Homeodomain-like"/>
    <property type="match status" value="1"/>
</dbReference>
<evidence type="ECO:0000256" key="6">
    <source>
        <dbReference type="PROSITE-ProRule" id="PRU00169"/>
    </source>
</evidence>
<dbReference type="Gene3D" id="3.40.50.2300">
    <property type="match status" value="1"/>
</dbReference>